<comment type="caution">
    <text evidence="2">The sequence shown here is derived from an EMBL/GenBank/DDBJ whole genome shotgun (WGS) entry which is preliminary data.</text>
</comment>
<keyword evidence="3" id="KW-1185">Reference proteome</keyword>
<protein>
    <recommendedName>
        <fullName evidence="1">F-box domain-containing protein</fullName>
    </recommendedName>
</protein>
<dbReference type="Pfam" id="PF12937">
    <property type="entry name" value="F-box-like"/>
    <property type="match status" value="1"/>
</dbReference>
<reference evidence="2 3" key="1">
    <citation type="submission" date="2019-12" db="EMBL/GenBank/DDBJ databases">
        <authorList>
            <person name="Floudas D."/>
            <person name="Bentzer J."/>
            <person name="Ahren D."/>
            <person name="Johansson T."/>
            <person name="Persson P."/>
            <person name="Tunlid A."/>
        </authorList>
    </citation>
    <scope>NUCLEOTIDE SEQUENCE [LARGE SCALE GENOMIC DNA]</scope>
    <source>
        <strain evidence="2 3">CBS 102.39</strain>
    </source>
</reference>
<name>A0A8H4QIU8_9AGAR</name>
<dbReference type="Proteomes" id="UP000521872">
    <property type="component" value="Unassembled WGS sequence"/>
</dbReference>
<proteinExistence type="predicted"/>
<evidence type="ECO:0000313" key="3">
    <source>
        <dbReference type="Proteomes" id="UP000521872"/>
    </source>
</evidence>
<gene>
    <name evidence="2" type="ORF">D9613_003608</name>
</gene>
<evidence type="ECO:0000259" key="1">
    <source>
        <dbReference type="Pfam" id="PF12937"/>
    </source>
</evidence>
<dbReference type="EMBL" id="JAACJL010000057">
    <property type="protein sequence ID" value="KAF4611530.1"/>
    <property type="molecule type" value="Genomic_DNA"/>
</dbReference>
<dbReference type="AlphaFoldDB" id="A0A8H4QIU8"/>
<organism evidence="2 3">
    <name type="scientific">Agrocybe pediades</name>
    <dbReference type="NCBI Taxonomy" id="84607"/>
    <lineage>
        <taxon>Eukaryota</taxon>
        <taxon>Fungi</taxon>
        <taxon>Dikarya</taxon>
        <taxon>Basidiomycota</taxon>
        <taxon>Agaricomycotina</taxon>
        <taxon>Agaricomycetes</taxon>
        <taxon>Agaricomycetidae</taxon>
        <taxon>Agaricales</taxon>
        <taxon>Agaricineae</taxon>
        <taxon>Strophariaceae</taxon>
        <taxon>Agrocybe</taxon>
    </lineage>
</organism>
<dbReference type="InterPro" id="IPR001810">
    <property type="entry name" value="F-box_dom"/>
</dbReference>
<feature type="domain" description="F-box" evidence="1">
    <location>
        <begin position="24"/>
        <end position="72"/>
    </location>
</feature>
<sequence length="535" mass="60902">MSSSTSHDLSKYAETQLQGPINFDVLWRILQLLSDPEEPDEETRFKAVYNIAQVCRTWRTFTLDCASIWASMVNLNVLSKSSEQWREEFMRRTGNAPLSIYGTLATWTSDWESRPHHVFFLSLIAQLHRIRIFRVVIQAGTSFLTNAWEILWTSPAPILEEFDLHAKDDFAIYPPKVSGVRLFKDHAPRLRLFSWPKLVFSYNVSWVPQLTLTNVITHPVFTAHQALNILQRFPGARTLTYDRAPGHKNGEDASASPPLSSLNLPHLSRINFRGSPHGCLSMLSHITPSPSCSLAASIYGSSNENPFNYDLESFLMPYIRSAFLAEEYLDMNKSLSMSFGSQITSFVLKHNEASLLSIDFTGASTELQMRYLTIISSFPLCSIEKLHLLTLPKNELAFSGLRRLVSNLSSASLKELSITGRVLACLNMLSTEEIAPLSRLEHIELQSGIRELHFGDVIQNLVSLLRRLQAVWKKPVVLDVTQYYRHKTLLRCDWRPLDEFQGLTVVFKGHFLGRVYQYICGTGHPEMLARYQCRA</sequence>
<accession>A0A8H4QIU8</accession>
<evidence type="ECO:0000313" key="2">
    <source>
        <dbReference type="EMBL" id="KAF4611530.1"/>
    </source>
</evidence>